<evidence type="ECO:0000313" key="7">
    <source>
        <dbReference type="EMBL" id="KGR89428.1"/>
    </source>
</evidence>
<keyword evidence="3" id="KW-0233">DNA recombination</keyword>
<accession>A0ABR4Y537</accession>
<dbReference type="PROSITE" id="PS51900">
    <property type="entry name" value="CB"/>
    <property type="match status" value="1"/>
</dbReference>
<evidence type="ECO:0000256" key="2">
    <source>
        <dbReference type="ARBA" id="ARBA00023125"/>
    </source>
</evidence>
<dbReference type="PROSITE" id="PS51898">
    <property type="entry name" value="TYR_RECOMBINASE"/>
    <property type="match status" value="1"/>
</dbReference>
<dbReference type="Proteomes" id="UP000030487">
    <property type="component" value="Unassembled WGS sequence"/>
</dbReference>
<evidence type="ECO:0000313" key="8">
    <source>
        <dbReference type="Proteomes" id="UP000030487"/>
    </source>
</evidence>
<dbReference type="Pfam" id="PF00589">
    <property type="entry name" value="Phage_integrase"/>
    <property type="match status" value="1"/>
</dbReference>
<dbReference type="SUPFAM" id="SSF56349">
    <property type="entry name" value="DNA breaking-rejoining enzymes"/>
    <property type="match status" value="1"/>
</dbReference>
<dbReference type="InterPro" id="IPR002104">
    <property type="entry name" value="Integrase_catalytic"/>
</dbReference>
<feature type="domain" description="Core-binding (CB)" evidence="6">
    <location>
        <begin position="23"/>
        <end position="125"/>
    </location>
</feature>
<name>A0ABR4Y537_9BACI</name>
<dbReference type="InterPro" id="IPR044068">
    <property type="entry name" value="CB"/>
</dbReference>
<dbReference type="EMBL" id="JPVR01000044">
    <property type="protein sequence ID" value="KGR89428.1"/>
    <property type="molecule type" value="Genomic_DNA"/>
</dbReference>
<organism evidence="7 8">
    <name type="scientific">Lysinibacillus boronitolerans JCM 21713 = 10a = NBRC 103108</name>
    <dbReference type="NCBI Taxonomy" id="1294264"/>
    <lineage>
        <taxon>Bacteria</taxon>
        <taxon>Bacillati</taxon>
        <taxon>Bacillota</taxon>
        <taxon>Bacilli</taxon>
        <taxon>Bacillales</taxon>
        <taxon>Bacillaceae</taxon>
        <taxon>Lysinibacillus</taxon>
    </lineage>
</organism>
<gene>
    <name evidence="7" type="ORF">CD31_00640</name>
</gene>
<comment type="similarity">
    <text evidence="1">Belongs to the 'phage' integrase family.</text>
</comment>
<dbReference type="RefSeq" id="WP_036074946.1">
    <property type="nucleotide sequence ID" value="NZ_AVCW01000038.1"/>
</dbReference>
<dbReference type="Gene3D" id="1.10.443.10">
    <property type="entry name" value="Intergrase catalytic core"/>
    <property type="match status" value="1"/>
</dbReference>
<evidence type="ECO:0000259" key="5">
    <source>
        <dbReference type="PROSITE" id="PS51898"/>
    </source>
</evidence>
<evidence type="ECO:0000259" key="6">
    <source>
        <dbReference type="PROSITE" id="PS51900"/>
    </source>
</evidence>
<evidence type="ECO:0000256" key="4">
    <source>
        <dbReference type="PROSITE-ProRule" id="PRU01248"/>
    </source>
</evidence>
<keyword evidence="8" id="KW-1185">Reference proteome</keyword>
<sequence>MTKVYEIIINSGEKRWIVLNKNGKPIEPIMKYIKYKDNLGKAPNTLKTYCYHLKLYWEYLIIKNKNLNDVDLNLLSSFISWLRCSENKDNVRILIKKDDNNLSKRSESTINLIINCVIDFYDYLYRSNQIYKDIKGNVIKSMKVKSRRFKGFLDHINPNVTFKNILKIKEPRRIIKTLTKEQAKEVHLACNNIRDELMIRIMYESGVRASELLSLWIEDFNINENSIIVRKSKTKAGEKRKVYISKETMNQFQDYIIDYHTDEIDTNHVFFNLRGKNKGQPVKYWTLQALIKRINKKTGVDFTAHMLRHSFATNLHDEGVEVSIIQKLLGHNHVQTTMDMYIHPTDETVRRSWEKVQSKRDEDV</sequence>
<dbReference type="Gene3D" id="1.10.150.130">
    <property type="match status" value="1"/>
</dbReference>
<dbReference type="InterPro" id="IPR050090">
    <property type="entry name" value="Tyrosine_recombinase_XerCD"/>
</dbReference>
<reference evidence="7 8" key="1">
    <citation type="submission" date="2014-02" db="EMBL/GenBank/DDBJ databases">
        <title>Draft genome sequence of Lysinibacillus boronitolerans NBRC 103108.</title>
        <authorList>
            <person name="Zhang F."/>
            <person name="Wang G."/>
            <person name="Zhang L."/>
        </authorList>
    </citation>
    <scope>NUCLEOTIDE SEQUENCE [LARGE SCALE GENOMIC DNA]</scope>
    <source>
        <strain evidence="7 8">NBRC 103108</strain>
    </source>
</reference>
<dbReference type="InterPro" id="IPR010998">
    <property type="entry name" value="Integrase_recombinase_N"/>
</dbReference>
<dbReference type="InterPro" id="IPR013762">
    <property type="entry name" value="Integrase-like_cat_sf"/>
</dbReference>
<feature type="domain" description="Tyr recombinase" evidence="5">
    <location>
        <begin position="173"/>
        <end position="354"/>
    </location>
</feature>
<comment type="caution">
    <text evidence="7">The sequence shown here is derived from an EMBL/GenBank/DDBJ whole genome shotgun (WGS) entry which is preliminary data.</text>
</comment>
<dbReference type="InterPro" id="IPR011010">
    <property type="entry name" value="DNA_brk_join_enz"/>
</dbReference>
<protein>
    <submittedName>
        <fullName evidence="7">Transposase</fullName>
    </submittedName>
</protein>
<proteinExistence type="inferred from homology"/>
<keyword evidence="2 4" id="KW-0238">DNA-binding</keyword>
<evidence type="ECO:0000256" key="1">
    <source>
        <dbReference type="ARBA" id="ARBA00008857"/>
    </source>
</evidence>
<dbReference type="PANTHER" id="PTHR30349:SF41">
    <property type="entry name" value="INTEGRASE_RECOMBINASE PROTEIN MJ0367-RELATED"/>
    <property type="match status" value="1"/>
</dbReference>
<dbReference type="PANTHER" id="PTHR30349">
    <property type="entry name" value="PHAGE INTEGRASE-RELATED"/>
    <property type="match status" value="1"/>
</dbReference>
<evidence type="ECO:0000256" key="3">
    <source>
        <dbReference type="ARBA" id="ARBA00023172"/>
    </source>
</evidence>